<dbReference type="OrthoDB" id="432217at2759"/>
<name>A0A9W6TFC8_9STRA</name>
<accession>A0A9W6TFC8</accession>
<keyword evidence="2" id="KW-1185">Reference proteome</keyword>
<dbReference type="AlphaFoldDB" id="A0A9W6TFC8"/>
<evidence type="ECO:0000313" key="1">
    <source>
        <dbReference type="EMBL" id="GMF11840.1"/>
    </source>
</evidence>
<dbReference type="Proteomes" id="UP001165083">
    <property type="component" value="Unassembled WGS sequence"/>
</dbReference>
<evidence type="ECO:0000313" key="2">
    <source>
        <dbReference type="Proteomes" id="UP001165083"/>
    </source>
</evidence>
<sequence>MDSQKSPQRLPMLAKKRSTVKTEKFTVFVATCQIVPNENNNNADSSNGGPIDVSTPVFKQEKFPAIVSPSARMEDLQRFIVSQWVISKSPFAKLPLDEHFYTFKGRILRLDGTLDSYCEFGR</sequence>
<comment type="caution">
    <text evidence="1">The sequence shown here is derived from an EMBL/GenBank/DDBJ whole genome shotgun (WGS) entry which is preliminary data.</text>
</comment>
<dbReference type="EMBL" id="BSXW01000089">
    <property type="protein sequence ID" value="GMF11840.1"/>
    <property type="molecule type" value="Genomic_DNA"/>
</dbReference>
<proteinExistence type="predicted"/>
<organism evidence="1 2">
    <name type="scientific">Phytophthora lilii</name>
    <dbReference type="NCBI Taxonomy" id="2077276"/>
    <lineage>
        <taxon>Eukaryota</taxon>
        <taxon>Sar</taxon>
        <taxon>Stramenopiles</taxon>
        <taxon>Oomycota</taxon>
        <taxon>Peronosporomycetes</taxon>
        <taxon>Peronosporales</taxon>
        <taxon>Peronosporaceae</taxon>
        <taxon>Phytophthora</taxon>
    </lineage>
</organism>
<gene>
    <name evidence="1" type="ORF">Plil01_000251100</name>
</gene>
<reference evidence="1" key="1">
    <citation type="submission" date="2023-04" db="EMBL/GenBank/DDBJ databases">
        <title>Phytophthora lilii NBRC 32176.</title>
        <authorList>
            <person name="Ichikawa N."/>
            <person name="Sato H."/>
            <person name="Tonouchi N."/>
        </authorList>
    </citation>
    <scope>NUCLEOTIDE SEQUENCE</scope>
    <source>
        <strain evidence="1">NBRC 32176</strain>
    </source>
</reference>
<protein>
    <submittedName>
        <fullName evidence="1">Unnamed protein product</fullName>
    </submittedName>
</protein>